<protein>
    <submittedName>
        <fullName evidence="2">Lactate utilization protein B/C</fullName>
    </submittedName>
</protein>
<dbReference type="EMBL" id="JQGJ01000009">
    <property type="protein sequence ID" value="KHK63803.1"/>
    <property type="molecule type" value="Genomic_DNA"/>
</dbReference>
<dbReference type="Pfam" id="PF02589">
    <property type="entry name" value="LUD_dom"/>
    <property type="match status" value="1"/>
</dbReference>
<reference evidence="3" key="1">
    <citation type="submission" date="2015-03" db="EMBL/GenBank/DDBJ databases">
        <title>Pseudomonas frederiksbergensis hydrocarbon degrader.</title>
        <authorList>
            <person name="Brown L.M."/>
            <person name="Ruiz O.N."/>
            <person name="Mueller S."/>
            <person name="Gunasekera T.S."/>
        </authorList>
    </citation>
    <scope>NUCLEOTIDE SEQUENCE [LARGE SCALE GENOMIC DNA]</scope>
    <source>
        <strain evidence="3">SI8</strain>
    </source>
</reference>
<dbReference type="PANTHER" id="PTHR43682:SF1">
    <property type="entry name" value="LACTATE UTILIZATION PROTEIN C"/>
    <property type="match status" value="1"/>
</dbReference>
<sequence>MSAKENILAKLRKSLTGTTPVADTYDVELVTQTYRYAPEDRISQLRKLMEAVHTEIHLTSDEGWPALLAQLLRDRQLPSLLIAPTTVHGGRITQFWANNPGLPTLKAYDRPVEEWKAELFNDTPASLTGTLGAIAATGSLILWPTREEPRLMSLVPPVHFALLKASEIRDNFYEVQQEFAWAQGMPTNALLVSGPSKTADIEQVLAYGAHGPKDLVVLILEDQ</sequence>
<evidence type="ECO:0000259" key="1">
    <source>
        <dbReference type="Pfam" id="PF02589"/>
    </source>
</evidence>
<organism evidence="2 3">
    <name type="scientific">Pseudomonas frederiksbergensis</name>
    <dbReference type="NCBI Taxonomy" id="104087"/>
    <lineage>
        <taxon>Bacteria</taxon>
        <taxon>Pseudomonadati</taxon>
        <taxon>Pseudomonadota</taxon>
        <taxon>Gammaproteobacteria</taxon>
        <taxon>Pseudomonadales</taxon>
        <taxon>Pseudomonadaceae</taxon>
        <taxon>Pseudomonas</taxon>
    </lineage>
</organism>
<dbReference type="SUPFAM" id="SSF100950">
    <property type="entry name" value="NagB/RpiA/CoA transferase-like"/>
    <property type="match status" value="1"/>
</dbReference>
<dbReference type="InterPro" id="IPR037171">
    <property type="entry name" value="NagB/RpiA_transferase-like"/>
</dbReference>
<dbReference type="Gene3D" id="3.40.50.10420">
    <property type="entry name" value="NagB/RpiA/CoA transferase-like"/>
    <property type="match status" value="1"/>
</dbReference>
<dbReference type="PANTHER" id="PTHR43682">
    <property type="entry name" value="LACTATE UTILIZATION PROTEIN C"/>
    <property type="match status" value="1"/>
</dbReference>
<dbReference type="Proteomes" id="UP000030949">
    <property type="component" value="Unassembled WGS sequence"/>
</dbReference>
<proteinExistence type="predicted"/>
<evidence type="ECO:0000313" key="3">
    <source>
        <dbReference type="Proteomes" id="UP000030949"/>
    </source>
</evidence>
<dbReference type="InterPro" id="IPR003741">
    <property type="entry name" value="LUD_dom"/>
</dbReference>
<dbReference type="AlphaFoldDB" id="A0A0B1Z394"/>
<feature type="domain" description="LUD" evidence="1">
    <location>
        <begin position="43"/>
        <end position="220"/>
    </location>
</feature>
<name>A0A0B1Z394_9PSED</name>
<gene>
    <name evidence="2" type="ORF">JZ00_16340</name>
</gene>
<accession>A0A0B1Z394</accession>
<evidence type="ECO:0000313" key="2">
    <source>
        <dbReference type="EMBL" id="KHK63803.1"/>
    </source>
</evidence>
<dbReference type="InterPro" id="IPR024185">
    <property type="entry name" value="FTHF_cligase-like_sf"/>
</dbReference>
<dbReference type="RefSeq" id="WP_039592337.1">
    <property type="nucleotide sequence ID" value="NZ_CP142104.1"/>
</dbReference>
<comment type="caution">
    <text evidence="2">The sequence shown here is derived from an EMBL/GenBank/DDBJ whole genome shotgun (WGS) entry which is preliminary data.</text>
</comment>
<dbReference type="OrthoDB" id="9794157at2"/>